<dbReference type="RefSeq" id="XP_011772221.1">
    <property type="nucleotide sequence ID" value="XM_011773919.1"/>
</dbReference>
<evidence type="ECO:0000256" key="1">
    <source>
        <dbReference type="SAM" id="Phobius"/>
    </source>
</evidence>
<dbReference type="Proteomes" id="UP000002316">
    <property type="component" value="Chromosome 3"/>
</dbReference>
<dbReference type="EMBL" id="FN554966">
    <property type="protein sequence ID" value="CBH09930.1"/>
    <property type="molecule type" value="Genomic_DNA"/>
</dbReference>
<proteinExistence type="predicted"/>
<feature type="transmembrane region" description="Helical" evidence="1">
    <location>
        <begin position="67"/>
        <end position="85"/>
    </location>
</feature>
<feature type="transmembrane region" description="Helical" evidence="1">
    <location>
        <begin position="20"/>
        <end position="47"/>
    </location>
</feature>
<sequence length="141" mass="16632">MWCKRVRMIMQWGARGSTKWCSFIFLEMSWSIFPLSTGQTCLLSFPYGYLTNQEKEKERGYQDEKTLLLQYCAFIFVYFDLRYRFSQRDRKTTRPARSDSQKNYCCSATRHLCHSVFFPLCHSIIIVCFASAASTLPRSPL</sequence>
<keyword evidence="1" id="KW-1133">Transmembrane helix</keyword>
<organism evidence="2 3">
    <name type="scientific">Trypanosoma brucei gambiense (strain MHOM/CI/86/DAL972)</name>
    <dbReference type="NCBI Taxonomy" id="679716"/>
    <lineage>
        <taxon>Eukaryota</taxon>
        <taxon>Discoba</taxon>
        <taxon>Euglenozoa</taxon>
        <taxon>Kinetoplastea</taxon>
        <taxon>Metakinetoplastina</taxon>
        <taxon>Trypanosomatida</taxon>
        <taxon>Trypanosomatidae</taxon>
        <taxon>Trypanosoma</taxon>
    </lineage>
</organism>
<accession>C9ZKG4</accession>
<reference evidence="3" key="1">
    <citation type="journal article" date="2010" name="PLoS Negl. Trop. Dis.">
        <title>The genome sequence of Trypanosoma brucei gambiense, causative agent of chronic human african trypanosomiasis.</title>
        <authorList>
            <person name="Jackson A.P."/>
            <person name="Sanders M."/>
            <person name="Berry A."/>
            <person name="McQuillan J."/>
            <person name="Aslett M.A."/>
            <person name="Quail M.A."/>
            <person name="Chukualim B."/>
            <person name="Capewell P."/>
            <person name="MacLeod A."/>
            <person name="Melville S.E."/>
            <person name="Gibson W."/>
            <person name="Barry J.D."/>
            <person name="Berriman M."/>
            <person name="Hertz-Fowler C."/>
        </authorList>
    </citation>
    <scope>NUCLEOTIDE SEQUENCE [LARGE SCALE GENOMIC DNA]</scope>
    <source>
        <strain evidence="3">MHOM/CI/86/DAL972</strain>
    </source>
</reference>
<protein>
    <submittedName>
        <fullName evidence="2">Uncharacterized protein</fullName>
    </submittedName>
</protein>
<gene>
    <name evidence="2" type="ORF">TbgDal_III2680</name>
</gene>
<evidence type="ECO:0000313" key="2">
    <source>
        <dbReference type="EMBL" id="CBH09930.1"/>
    </source>
</evidence>
<keyword evidence="1" id="KW-0472">Membrane</keyword>
<dbReference type="GeneID" id="23859050"/>
<name>C9ZKG4_TRYB9</name>
<keyword evidence="1" id="KW-0812">Transmembrane</keyword>
<feature type="transmembrane region" description="Helical" evidence="1">
    <location>
        <begin position="116"/>
        <end position="136"/>
    </location>
</feature>
<dbReference type="KEGG" id="tbg:TbgDal_III2680"/>
<dbReference type="AlphaFoldDB" id="C9ZKG4"/>
<evidence type="ECO:0000313" key="3">
    <source>
        <dbReference type="Proteomes" id="UP000002316"/>
    </source>
</evidence>